<name>A0A5C8UV70_9MICO</name>
<dbReference type="EMBL" id="VRMG01000004">
    <property type="protein sequence ID" value="TXN31912.1"/>
    <property type="molecule type" value="Genomic_DNA"/>
</dbReference>
<dbReference type="Proteomes" id="UP000321379">
    <property type="component" value="Unassembled WGS sequence"/>
</dbReference>
<reference evidence="1 2" key="1">
    <citation type="submission" date="2019-08" db="EMBL/GenBank/DDBJ databases">
        <title>Bacterial whole genome sequence for Glaciihabitans sp. CHu50b-6-2.</title>
        <authorList>
            <person name="Jin L."/>
        </authorList>
    </citation>
    <scope>NUCLEOTIDE SEQUENCE [LARGE SCALE GENOMIC DNA]</scope>
    <source>
        <strain evidence="1 2">CHu50b-6-2</strain>
    </source>
</reference>
<dbReference type="RefSeq" id="WP_147782161.1">
    <property type="nucleotide sequence ID" value="NZ_VRMG01000004.1"/>
</dbReference>
<organism evidence="1 2">
    <name type="scientific">Lacisediminihabitans profunda</name>
    <dbReference type="NCBI Taxonomy" id="2594790"/>
    <lineage>
        <taxon>Bacteria</taxon>
        <taxon>Bacillati</taxon>
        <taxon>Actinomycetota</taxon>
        <taxon>Actinomycetes</taxon>
        <taxon>Micrococcales</taxon>
        <taxon>Microbacteriaceae</taxon>
        <taxon>Lacisediminihabitans</taxon>
    </lineage>
</organism>
<dbReference type="AlphaFoldDB" id="A0A5C8UV70"/>
<proteinExistence type="predicted"/>
<protein>
    <submittedName>
        <fullName evidence="1">Uncharacterized protein</fullName>
    </submittedName>
</protein>
<evidence type="ECO:0000313" key="2">
    <source>
        <dbReference type="Proteomes" id="UP000321379"/>
    </source>
</evidence>
<accession>A0A5C8UV70</accession>
<sequence>MKPPTYNESLLQPLTTDALVEQRVSALVGRACRRQLWFLFLDEHQVQLPLIIPVGDPPTRPDASVSTLAEGISAAMESVAASSVIVVIERFADQAVTPADTAWARAIDEQFGETGVRVRGFLLSHRRGVRWLAPDDYRFPVRGSDR</sequence>
<gene>
    <name evidence="1" type="ORF">FVP33_03040</name>
</gene>
<evidence type="ECO:0000313" key="1">
    <source>
        <dbReference type="EMBL" id="TXN31912.1"/>
    </source>
</evidence>
<comment type="caution">
    <text evidence="1">The sequence shown here is derived from an EMBL/GenBank/DDBJ whole genome shotgun (WGS) entry which is preliminary data.</text>
</comment>
<keyword evidence="2" id="KW-1185">Reference proteome</keyword>